<name>A0A644ZUE8_9ZZZZ</name>
<sequence>MTDSNPKNGDFVIYIDSGSIGTTFELYPTNFARYHYSGKKVMDDVSCEEIFSKTLKEEFEQYSLNPIVEKFLITGKAYCILTNKGHMATVSMTDDTHYPDSQGYVTIVLKVTVYSKKENELFIPAPSSTPGPSPTSTTRYSNRGISNDQAKYLDEYIQKFIDAMSSTDKLALSGMIDYPFEIRLICNHLEIVHLENASDFLENFDKIFPKNV</sequence>
<proteinExistence type="predicted"/>
<dbReference type="AlphaFoldDB" id="A0A644ZUE8"/>
<evidence type="ECO:0000313" key="1">
    <source>
        <dbReference type="EMBL" id="MPM44482.1"/>
    </source>
</evidence>
<comment type="caution">
    <text evidence="1">The sequence shown here is derived from an EMBL/GenBank/DDBJ whole genome shotgun (WGS) entry which is preliminary data.</text>
</comment>
<gene>
    <name evidence="1" type="ORF">SDC9_91160</name>
</gene>
<organism evidence="1">
    <name type="scientific">bioreactor metagenome</name>
    <dbReference type="NCBI Taxonomy" id="1076179"/>
    <lineage>
        <taxon>unclassified sequences</taxon>
        <taxon>metagenomes</taxon>
        <taxon>ecological metagenomes</taxon>
    </lineage>
</organism>
<protein>
    <submittedName>
        <fullName evidence="1">Uncharacterized protein</fullName>
    </submittedName>
</protein>
<dbReference type="EMBL" id="VSSQ01010495">
    <property type="protein sequence ID" value="MPM44482.1"/>
    <property type="molecule type" value="Genomic_DNA"/>
</dbReference>
<accession>A0A644ZUE8</accession>
<reference evidence="1" key="1">
    <citation type="submission" date="2019-08" db="EMBL/GenBank/DDBJ databases">
        <authorList>
            <person name="Kucharzyk K."/>
            <person name="Murdoch R.W."/>
            <person name="Higgins S."/>
            <person name="Loffler F."/>
        </authorList>
    </citation>
    <scope>NUCLEOTIDE SEQUENCE</scope>
</reference>